<protein>
    <recommendedName>
        <fullName evidence="3">Exocyst subunit Exo70 family protein</fullName>
    </recommendedName>
</protein>
<keyword evidence="2" id="KW-1185">Reference proteome</keyword>
<gene>
    <name evidence="1" type="primary">A03p034040.1_BraROA</name>
    <name evidence="1" type="ORF">IGI04_011394</name>
</gene>
<evidence type="ECO:0008006" key="3">
    <source>
        <dbReference type="Google" id="ProtNLM"/>
    </source>
</evidence>
<proteinExistence type="predicted"/>
<name>A0ABQ7N2X5_BRACM</name>
<evidence type="ECO:0000313" key="1">
    <source>
        <dbReference type="EMBL" id="KAG5405275.1"/>
    </source>
</evidence>
<reference evidence="1 2" key="1">
    <citation type="submission" date="2021-03" db="EMBL/GenBank/DDBJ databases">
        <authorList>
            <person name="King G.J."/>
            <person name="Bancroft I."/>
            <person name="Baten A."/>
            <person name="Bloomfield J."/>
            <person name="Borpatragohain P."/>
            <person name="He Z."/>
            <person name="Irish N."/>
            <person name="Irwin J."/>
            <person name="Liu K."/>
            <person name="Mauleon R.P."/>
            <person name="Moore J."/>
            <person name="Morris R."/>
            <person name="Ostergaard L."/>
            <person name="Wang B."/>
            <person name="Wells R."/>
        </authorList>
    </citation>
    <scope>NUCLEOTIDE SEQUENCE [LARGE SCALE GENOMIC DNA]</scope>
    <source>
        <strain evidence="1">R-o-18</strain>
        <tissue evidence="1">Leaf</tissue>
    </source>
</reference>
<dbReference type="EMBL" id="JADBGQ010000003">
    <property type="protein sequence ID" value="KAG5405275.1"/>
    <property type="molecule type" value="Genomic_DNA"/>
</dbReference>
<sequence>MAHEVSRNIAIQLAKHGCRPSLSIIVDYIRVSIEGAFPVDLIGIWTRHVEADSQDAFLAAVQKAWTCLDVRLRTFSTSLSRPRLFDFGTSGAHLLKHFGRSTVNEVTESFTQKLRQCLGDTVKGLFNVMSNDWSPFPKIVQPRWLRDSWSSNHLIINTCIQEFVTSSHVVP</sequence>
<evidence type="ECO:0000313" key="2">
    <source>
        <dbReference type="Proteomes" id="UP000823674"/>
    </source>
</evidence>
<accession>A0ABQ7N2X5</accession>
<comment type="caution">
    <text evidence="1">The sequence shown here is derived from an EMBL/GenBank/DDBJ whole genome shotgun (WGS) entry which is preliminary data.</text>
</comment>
<dbReference type="Proteomes" id="UP000823674">
    <property type="component" value="Chromosome A03"/>
</dbReference>
<organism evidence="1 2">
    <name type="scientific">Brassica rapa subsp. trilocularis</name>
    <dbReference type="NCBI Taxonomy" id="1813537"/>
    <lineage>
        <taxon>Eukaryota</taxon>
        <taxon>Viridiplantae</taxon>
        <taxon>Streptophyta</taxon>
        <taxon>Embryophyta</taxon>
        <taxon>Tracheophyta</taxon>
        <taxon>Spermatophyta</taxon>
        <taxon>Magnoliopsida</taxon>
        <taxon>eudicotyledons</taxon>
        <taxon>Gunneridae</taxon>
        <taxon>Pentapetalae</taxon>
        <taxon>rosids</taxon>
        <taxon>malvids</taxon>
        <taxon>Brassicales</taxon>
        <taxon>Brassicaceae</taxon>
        <taxon>Brassiceae</taxon>
        <taxon>Brassica</taxon>
    </lineage>
</organism>